<sequence length="48" mass="5694">MESSWWELAGIIFFTFMVITVGLIWALAIKASYNEEKEKQKQQQQENK</sequence>
<organism evidence="2 3">
    <name type="scientific">Persephonella hydrogeniphila</name>
    <dbReference type="NCBI Taxonomy" id="198703"/>
    <lineage>
        <taxon>Bacteria</taxon>
        <taxon>Pseudomonadati</taxon>
        <taxon>Aquificota</taxon>
        <taxon>Aquificia</taxon>
        <taxon>Aquificales</taxon>
        <taxon>Hydrogenothermaceae</taxon>
        <taxon>Persephonella</taxon>
    </lineage>
</organism>
<keyword evidence="1" id="KW-1133">Transmembrane helix</keyword>
<dbReference type="AlphaFoldDB" id="A0A285NNM0"/>
<accession>A0A285NNM0</accession>
<feature type="transmembrane region" description="Helical" evidence="1">
    <location>
        <begin position="6"/>
        <end position="29"/>
    </location>
</feature>
<keyword evidence="1" id="KW-0472">Membrane</keyword>
<reference evidence="3" key="1">
    <citation type="submission" date="2017-09" db="EMBL/GenBank/DDBJ databases">
        <authorList>
            <person name="Varghese N."/>
            <person name="Submissions S."/>
        </authorList>
    </citation>
    <scope>NUCLEOTIDE SEQUENCE [LARGE SCALE GENOMIC DNA]</scope>
    <source>
        <strain evidence="3">DSM 15103</strain>
    </source>
</reference>
<keyword evidence="3" id="KW-1185">Reference proteome</keyword>
<dbReference type="EMBL" id="OBEI01000011">
    <property type="protein sequence ID" value="SNZ10533.1"/>
    <property type="molecule type" value="Genomic_DNA"/>
</dbReference>
<dbReference type="Proteomes" id="UP000219036">
    <property type="component" value="Unassembled WGS sequence"/>
</dbReference>
<proteinExistence type="predicted"/>
<dbReference type="RefSeq" id="WP_180754060.1">
    <property type="nucleotide sequence ID" value="NZ_OBEI01000011.1"/>
</dbReference>
<evidence type="ECO:0000256" key="1">
    <source>
        <dbReference type="SAM" id="Phobius"/>
    </source>
</evidence>
<name>A0A285NNM0_9AQUI</name>
<evidence type="ECO:0000313" key="2">
    <source>
        <dbReference type="EMBL" id="SNZ10533.1"/>
    </source>
</evidence>
<gene>
    <name evidence="2" type="ORF">SAMN06265182_1875</name>
</gene>
<evidence type="ECO:0000313" key="3">
    <source>
        <dbReference type="Proteomes" id="UP000219036"/>
    </source>
</evidence>
<keyword evidence="1" id="KW-0812">Transmembrane</keyword>
<protein>
    <submittedName>
        <fullName evidence="2">Uncharacterized protein</fullName>
    </submittedName>
</protein>